<dbReference type="InterPro" id="IPR036477">
    <property type="entry name" value="Formyl_transf_N_sf"/>
</dbReference>
<evidence type="ECO:0000256" key="1">
    <source>
        <dbReference type="ARBA" id="ARBA00005054"/>
    </source>
</evidence>
<evidence type="ECO:0000313" key="6">
    <source>
        <dbReference type="EMBL" id="RDB35975.1"/>
    </source>
</evidence>
<evidence type="ECO:0000313" key="7">
    <source>
        <dbReference type="Proteomes" id="UP000253934"/>
    </source>
</evidence>
<dbReference type="EMBL" id="QOVW01000070">
    <property type="protein sequence ID" value="RDB35975.1"/>
    <property type="molecule type" value="Genomic_DNA"/>
</dbReference>
<evidence type="ECO:0000256" key="3">
    <source>
        <dbReference type="ARBA" id="ARBA00022679"/>
    </source>
</evidence>
<dbReference type="PANTHER" id="PTHR43369:SF2">
    <property type="entry name" value="PHOSPHORIBOSYLGLYCINAMIDE FORMYLTRANSFERASE"/>
    <property type="match status" value="1"/>
</dbReference>
<dbReference type="Pfam" id="PF00551">
    <property type="entry name" value="Formyl_trans_N"/>
    <property type="match status" value="1"/>
</dbReference>
<comment type="caution">
    <text evidence="6">The sequence shown here is derived from an EMBL/GenBank/DDBJ whole genome shotgun (WGS) entry which is preliminary data.</text>
</comment>
<keyword evidence="3" id="KW-0808">Transferase</keyword>
<dbReference type="GO" id="GO:0004644">
    <property type="term" value="F:phosphoribosylglycinamide formyltransferase activity"/>
    <property type="evidence" value="ECO:0007669"/>
    <property type="project" value="UniProtKB-EC"/>
</dbReference>
<evidence type="ECO:0000256" key="2">
    <source>
        <dbReference type="ARBA" id="ARBA00012254"/>
    </source>
</evidence>
<feature type="domain" description="Formyl transferase N-terminal" evidence="5">
    <location>
        <begin position="2"/>
        <end position="181"/>
    </location>
</feature>
<keyword evidence="7" id="KW-1185">Reference proteome</keyword>
<dbReference type="InterPro" id="IPR002376">
    <property type="entry name" value="Formyl_transf_N"/>
</dbReference>
<gene>
    <name evidence="6" type="ORF">DCC88_07570</name>
</gene>
<dbReference type="AlphaFoldDB" id="A0A369KTE9"/>
<dbReference type="EC" id="2.1.2.2" evidence="2"/>
<accession>A0A369KTE9</accession>
<dbReference type="GO" id="GO:0006189">
    <property type="term" value="P:'de novo' IMP biosynthetic process"/>
    <property type="evidence" value="ECO:0007669"/>
    <property type="project" value="TreeGrafter"/>
</dbReference>
<keyword evidence="4" id="KW-0658">Purine biosynthesis</keyword>
<evidence type="ECO:0000256" key="4">
    <source>
        <dbReference type="ARBA" id="ARBA00022755"/>
    </source>
</evidence>
<proteinExistence type="predicted"/>
<name>A0A369KTE9_9BACT</name>
<sequence>MIVVFASGTGSNFEAIAQAFPAQKKLLICNIENAGVIEISKKLNIDFKVIPHKNFSSRAEHEKAIWKILHTIPDILVIALAGYMRILSTTFFEELKNYPTNLSIINLHPAPLDLYQGAHGYEFAIKNKMPCWGLSIHETIPKLDAGRLLNYTEFPVFPFETIVELKNRVRSLEHQLYTETLKNIISNRKVNYDSSYSI</sequence>
<organism evidence="6 7">
    <name type="scientific">Spirobacillus cienkowskii</name>
    <dbReference type="NCBI Taxonomy" id="495820"/>
    <lineage>
        <taxon>Bacteria</taxon>
        <taxon>Pseudomonadati</taxon>
        <taxon>Bdellovibrionota</taxon>
        <taxon>Oligoflexia</taxon>
        <taxon>Silvanigrellales</taxon>
        <taxon>Spirobacillus</taxon>
    </lineage>
</organism>
<protein>
    <recommendedName>
        <fullName evidence="2">phosphoribosylglycinamide formyltransferase 1</fullName>
        <ecNumber evidence="2">2.1.2.2</ecNumber>
    </recommendedName>
</protein>
<comment type="pathway">
    <text evidence="1">Purine metabolism; IMP biosynthesis via de novo pathway; N(2)-formyl-N(1)-(5-phospho-D-ribosyl)glycinamide from N(1)-(5-phospho-D-ribosyl)glycinamide (10-formyl THF route): step 1/1.</text>
</comment>
<evidence type="ECO:0000259" key="5">
    <source>
        <dbReference type="Pfam" id="PF00551"/>
    </source>
</evidence>
<dbReference type="Gene3D" id="3.40.50.170">
    <property type="entry name" value="Formyl transferase, N-terminal domain"/>
    <property type="match status" value="1"/>
</dbReference>
<dbReference type="SUPFAM" id="SSF53328">
    <property type="entry name" value="Formyltransferase"/>
    <property type="match status" value="1"/>
</dbReference>
<dbReference type="Proteomes" id="UP000253934">
    <property type="component" value="Unassembled WGS sequence"/>
</dbReference>
<dbReference type="GO" id="GO:0005737">
    <property type="term" value="C:cytoplasm"/>
    <property type="evidence" value="ECO:0007669"/>
    <property type="project" value="TreeGrafter"/>
</dbReference>
<dbReference type="PANTHER" id="PTHR43369">
    <property type="entry name" value="PHOSPHORIBOSYLGLYCINAMIDE FORMYLTRANSFERASE"/>
    <property type="match status" value="1"/>
</dbReference>
<reference evidence="6" key="1">
    <citation type="submission" date="2018-04" db="EMBL/GenBank/DDBJ databases">
        <title>Draft genome sequence of the Candidatus Spirobacillus cienkowskii, a pathogen of freshwater Daphnia species, reconstructed from hemolymph metagenomic reads.</title>
        <authorList>
            <person name="Bresciani L."/>
            <person name="Lemos L.N."/>
            <person name="Wale N."/>
            <person name="Lin J.Y."/>
            <person name="Fernandes G.R."/>
            <person name="Duffy M.A."/>
            <person name="Rodrigues J.M."/>
        </authorList>
    </citation>
    <scope>NUCLEOTIDE SEQUENCE [LARGE SCALE GENOMIC DNA]</scope>
    <source>
        <strain evidence="6">Binning01</strain>
    </source>
</reference>